<dbReference type="EMBL" id="JAHRHJ020000011">
    <property type="protein sequence ID" value="KAH9294615.1"/>
    <property type="molecule type" value="Genomic_DNA"/>
</dbReference>
<evidence type="ECO:0008006" key="3">
    <source>
        <dbReference type="Google" id="ProtNLM"/>
    </source>
</evidence>
<evidence type="ECO:0000313" key="1">
    <source>
        <dbReference type="EMBL" id="KAH9294615.1"/>
    </source>
</evidence>
<organism evidence="1 2">
    <name type="scientific">Taxus chinensis</name>
    <name type="common">Chinese yew</name>
    <name type="synonym">Taxus wallichiana var. chinensis</name>
    <dbReference type="NCBI Taxonomy" id="29808"/>
    <lineage>
        <taxon>Eukaryota</taxon>
        <taxon>Viridiplantae</taxon>
        <taxon>Streptophyta</taxon>
        <taxon>Embryophyta</taxon>
        <taxon>Tracheophyta</taxon>
        <taxon>Spermatophyta</taxon>
        <taxon>Pinopsida</taxon>
        <taxon>Pinidae</taxon>
        <taxon>Conifers II</taxon>
        <taxon>Cupressales</taxon>
        <taxon>Taxaceae</taxon>
        <taxon>Taxus</taxon>
    </lineage>
</organism>
<proteinExistence type="predicted"/>
<protein>
    <recommendedName>
        <fullName evidence="3">DUF4219 domain-containing protein</fullName>
    </recommendedName>
</protein>
<sequence>MGTNAPKFFLPDSQLLRGSNFAAWKTKIKTQLEFEEIWPVVTGTLTRSPTDATQQRQFDRADQKAKLIILFG</sequence>
<feature type="non-terminal residue" evidence="1">
    <location>
        <position position="72"/>
    </location>
</feature>
<gene>
    <name evidence="1" type="ORF">KI387_038203</name>
</gene>
<dbReference type="AlphaFoldDB" id="A0AA38C5Z5"/>
<keyword evidence="2" id="KW-1185">Reference proteome</keyword>
<accession>A0AA38C5Z5</accession>
<dbReference type="Proteomes" id="UP000824469">
    <property type="component" value="Unassembled WGS sequence"/>
</dbReference>
<name>A0AA38C5Z5_TAXCH</name>
<evidence type="ECO:0000313" key="2">
    <source>
        <dbReference type="Proteomes" id="UP000824469"/>
    </source>
</evidence>
<comment type="caution">
    <text evidence="1">The sequence shown here is derived from an EMBL/GenBank/DDBJ whole genome shotgun (WGS) entry which is preliminary data.</text>
</comment>
<reference evidence="1 2" key="1">
    <citation type="journal article" date="2021" name="Nat. Plants">
        <title>The Taxus genome provides insights into paclitaxel biosynthesis.</title>
        <authorList>
            <person name="Xiong X."/>
            <person name="Gou J."/>
            <person name="Liao Q."/>
            <person name="Li Y."/>
            <person name="Zhou Q."/>
            <person name="Bi G."/>
            <person name="Li C."/>
            <person name="Du R."/>
            <person name="Wang X."/>
            <person name="Sun T."/>
            <person name="Guo L."/>
            <person name="Liang H."/>
            <person name="Lu P."/>
            <person name="Wu Y."/>
            <person name="Zhang Z."/>
            <person name="Ro D.K."/>
            <person name="Shang Y."/>
            <person name="Huang S."/>
            <person name="Yan J."/>
        </authorList>
    </citation>
    <scope>NUCLEOTIDE SEQUENCE [LARGE SCALE GENOMIC DNA]</scope>
    <source>
        <strain evidence="1">Ta-2019</strain>
    </source>
</reference>